<dbReference type="PANTHER" id="PTHR33931:SF2">
    <property type="entry name" value="HOLIN-LIKE PROTEIN CIDA"/>
    <property type="match status" value="1"/>
</dbReference>
<gene>
    <name evidence="7" type="ORF">SAMN05661010_03520</name>
</gene>
<evidence type="ECO:0000256" key="1">
    <source>
        <dbReference type="ARBA" id="ARBA00004651"/>
    </source>
</evidence>
<dbReference type="InterPro" id="IPR005538">
    <property type="entry name" value="LrgA/CidA"/>
</dbReference>
<keyword evidence="8" id="KW-1185">Reference proteome</keyword>
<keyword evidence="2" id="KW-1003">Cell membrane</keyword>
<dbReference type="STRING" id="119000.SAMN05661010_03520"/>
<accession>A0A1G9QYY0</accession>
<dbReference type="AlphaFoldDB" id="A0A1G9QYY0"/>
<sequence>MSMLRGFLLLILFLLVGESLSFMLDWPISGSVIGMITLTTWLMLRGHVSQDLVAASQPLIAFLTMLIMPGVVGVFFLGAQLAGQWLAIAISLIVGTLLSVLTTLLLMNRFTRAVSESESHD</sequence>
<proteinExistence type="predicted"/>
<dbReference type="GO" id="GO:0016787">
    <property type="term" value="F:hydrolase activity"/>
    <property type="evidence" value="ECO:0007669"/>
    <property type="project" value="UniProtKB-KW"/>
</dbReference>
<dbReference type="Proteomes" id="UP000198654">
    <property type="component" value="Unassembled WGS sequence"/>
</dbReference>
<dbReference type="GO" id="GO:0005886">
    <property type="term" value="C:plasma membrane"/>
    <property type="evidence" value="ECO:0007669"/>
    <property type="project" value="UniProtKB-SubCell"/>
</dbReference>
<evidence type="ECO:0000313" key="8">
    <source>
        <dbReference type="Proteomes" id="UP000198654"/>
    </source>
</evidence>
<dbReference type="EMBL" id="FNGI01000013">
    <property type="protein sequence ID" value="SDM16228.1"/>
    <property type="molecule type" value="Genomic_DNA"/>
</dbReference>
<name>A0A1G9QYY0_9GAMM</name>
<evidence type="ECO:0000256" key="5">
    <source>
        <dbReference type="ARBA" id="ARBA00023136"/>
    </source>
</evidence>
<evidence type="ECO:0000256" key="3">
    <source>
        <dbReference type="ARBA" id="ARBA00022692"/>
    </source>
</evidence>
<feature type="transmembrane region" description="Helical" evidence="6">
    <location>
        <begin position="85"/>
        <end position="107"/>
    </location>
</feature>
<dbReference type="PANTHER" id="PTHR33931">
    <property type="entry name" value="HOLIN-LIKE PROTEIN CIDA-RELATED"/>
    <property type="match status" value="1"/>
</dbReference>
<dbReference type="OrthoDB" id="6370997at2"/>
<protein>
    <submittedName>
        <fullName evidence="7">Putative effector of murein hydrolase LrgA, UPF0299 family</fullName>
    </submittedName>
</protein>
<feature type="transmembrane region" description="Helical" evidence="6">
    <location>
        <begin position="60"/>
        <end position="79"/>
    </location>
</feature>
<keyword evidence="4 6" id="KW-1133">Transmembrane helix</keyword>
<reference evidence="7 8" key="1">
    <citation type="submission" date="2016-10" db="EMBL/GenBank/DDBJ databases">
        <authorList>
            <person name="de Groot N.N."/>
        </authorList>
    </citation>
    <scope>NUCLEOTIDE SEQUENCE [LARGE SCALE GENOMIC DNA]</scope>
    <source>
        <strain evidence="7 8">DSM 14789</strain>
    </source>
</reference>
<keyword evidence="3 6" id="KW-0812">Transmembrane</keyword>
<evidence type="ECO:0000313" key="7">
    <source>
        <dbReference type="EMBL" id="SDM16228.1"/>
    </source>
</evidence>
<keyword evidence="7" id="KW-0378">Hydrolase</keyword>
<keyword evidence="5 6" id="KW-0472">Membrane</keyword>
<organism evidence="7 8">
    <name type="scientific">Modicisalibacter muralis</name>
    <dbReference type="NCBI Taxonomy" id="119000"/>
    <lineage>
        <taxon>Bacteria</taxon>
        <taxon>Pseudomonadati</taxon>
        <taxon>Pseudomonadota</taxon>
        <taxon>Gammaproteobacteria</taxon>
        <taxon>Oceanospirillales</taxon>
        <taxon>Halomonadaceae</taxon>
        <taxon>Modicisalibacter</taxon>
    </lineage>
</organism>
<dbReference type="Pfam" id="PF03788">
    <property type="entry name" value="LrgA"/>
    <property type="match status" value="1"/>
</dbReference>
<evidence type="ECO:0000256" key="2">
    <source>
        <dbReference type="ARBA" id="ARBA00022475"/>
    </source>
</evidence>
<comment type="subcellular location">
    <subcellularLocation>
        <location evidence="1">Cell membrane</location>
        <topology evidence="1">Multi-pass membrane protein</topology>
    </subcellularLocation>
</comment>
<evidence type="ECO:0000256" key="4">
    <source>
        <dbReference type="ARBA" id="ARBA00022989"/>
    </source>
</evidence>
<evidence type="ECO:0000256" key="6">
    <source>
        <dbReference type="SAM" id="Phobius"/>
    </source>
</evidence>